<protein>
    <recommendedName>
        <fullName evidence="2">Zinc knuckle CX2CX4HX4C domain-containing protein</fullName>
    </recommendedName>
</protein>
<dbReference type="Proteomes" id="UP000489600">
    <property type="component" value="Unassembled WGS sequence"/>
</dbReference>
<evidence type="ECO:0000313" key="4">
    <source>
        <dbReference type="Proteomes" id="UP000489600"/>
    </source>
</evidence>
<gene>
    <name evidence="3" type="ORF">ANE_LOCUS23370</name>
</gene>
<keyword evidence="4" id="KW-1185">Reference proteome</keyword>
<organism evidence="3 4">
    <name type="scientific">Arabis nemorensis</name>
    <dbReference type="NCBI Taxonomy" id="586526"/>
    <lineage>
        <taxon>Eukaryota</taxon>
        <taxon>Viridiplantae</taxon>
        <taxon>Streptophyta</taxon>
        <taxon>Embryophyta</taxon>
        <taxon>Tracheophyta</taxon>
        <taxon>Spermatophyta</taxon>
        <taxon>Magnoliopsida</taxon>
        <taxon>eudicotyledons</taxon>
        <taxon>Gunneridae</taxon>
        <taxon>Pentapetalae</taxon>
        <taxon>rosids</taxon>
        <taxon>malvids</taxon>
        <taxon>Brassicales</taxon>
        <taxon>Brassicaceae</taxon>
        <taxon>Arabideae</taxon>
        <taxon>Arabis</taxon>
    </lineage>
</organism>
<dbReference type="Pfam" id="PF14392">
    <property type="entry name" value="zf-CCHC_4"/>
    <property type="match status" value="1"/>
</dbReference>
<accession>A0A565CH98</accession>
<name>A0A565CH98_9BRAS</name>
<feature type="region of interest" description="Disordered" evidence="1">
    <location>
        <begin position="69"/>
        <end position="188"/>
    </location>
</feature>
<dbReference type="InterPro" id="IPR025836">
    <property type="entry name" value="Zn_knuckle_CX2CX4HX4C"/>
</dbReference>
<proteinExistence type="predicted"/>
<evidence type="ECO:0000259" key="2">
    <source>
        <dbReference type="Pfam" id="PF14392"/>
    </source>
</evidence>
<feature type="compositionally biased region" description="Basic and acidic residues" evidence="1">
    <location>
        <begin position="133"/>
        <end position="148"/>
    </location>
</feature>
<sequence>MAWEVQPPRVQVTLEGGAPLVLNRDLEFRNGDIITVQFKYEKLDCYWKICYRWTHDKLDYPEHPWTRQNRGYSRCYGGEDDRQRRHERSSTAWGPTHTRRNVRQQADKEEQDDFAIPAKRPVRRNLYGEEDILASHEAKPLTGEEKSLGKRPAASEVGDSSANAPAKKKDNERRRRATSPPTHEISEEAAASFVKAGWYKASVAEAQTVNEANFWKNLQPETEVPDTGKLQATDDRAARALGDGVEPGWVGPP</sequence>
<evidence type="ECO:0000313" key="3">
    <source>
        <dbReference type="EMBL" id="VVB12926.1"/>
    </source>
</evidence>
<feature type="domain" description="Zinc knuckle CX2CX4HX4C" evidence="2">
    <location>
        <begin position="19"/>
        <end position="57"/>
    </location>
</feature>
<comment type="caution">
    <text evidence="3">The sequence shown here is derived from an EMBL/GenBank/DDBJ whole genome shotgun (WGS) entry which is preliminary data.</text>
</comment>
<dbReference type="AlphaFoldDB" id="A0A565CH98"/>
<dbReference type="EMBL" id="CABITT030000008">
    <property type="protein sequence ID" value="VVB12926.1"/>
    <property type="molecule type" value="Genomic_DNA"/>
</dbReference>
<reference evidence="3" key="1">
    <citation type="submission" date="2019-07" db="EMBL/GenBank/DDBJ databases">
        <authorList>
            <person name="Dittberner H."/>
        </authorList>
    </citation>
    <scope>NUCLEOTIDE SEQUENCE [LARGE SCALE GENOMIC DNA]</scope>
</reference>
<evidence type="ECO:0000256" key="1">
    <source>
        <dbReference type="SAM" id="MobiDB-lite"/>
    </source>
</evidence>